<comment type="similarity">
    <text evidence="2 7">Belongs to the UPF0056 (MarC) family.</text>
</comment>
<dbReference type="InterPro" id="IPR002771">
    <property type="entry name" value="Multi_antbiot-R_MarC"/>
</dbReference>
<dbReference type="NCBIfam" id="NF008010">
    <property type="entry name" value="PRK10739.1"/>
    <property type="match status" value="1"/>
</dbReference>
<feature type="transmembrane region" description="Helical" evidence="7">
    <location>
        <begin position="6"/>
        <end position="27"/>
    </location>
</feature>
<gene>
    <name evidence="8" type="ORF">GCM10007876_35120</name>
</gene>
<feature type="transmembrane region" description="Helical" evidence="7">
    <location>
        <begin position="70"/>
        <end position="88"/>
    </location>
</feature>
<proteinExistence type="inferred from homology"/>
<dbReference type="AlphaFoldDB" id="A0AA37SEB3"/>
<dbReference type="Pfam" id="PF01914">
    <property type="entry name" value="MarC"/>
    <property type="match status" value="1"/>
</dbReference>
<keyword evidence="3" id="KW-1003">Cell membrane</keyword>
<dbReference type="EMBL" id="BSNM01000016">
    <property type="protein sequence ID" value="GLQ33033.1"/>
    <property type="molecule type" value="Genomic_DNA"/>
</dbReference>
<evidence type="ECO:0000256" key="5">
    <source>
        <dbReference type="ARBA" id="ARBA00022989"/>
    </source>
</evidence>
<sequence>MEFLNAFLMLFLIMDPLGNLPVFMSVLKSVPEERRTAVLRRELLIALTIMMIFLFAGQAILNALNLKQESVSIAGGIILFIIAIRMIFPGRGGVMGAQPEGEPFVVPLATPMIAGPSILAMLILLVNNEPERQLEWALALFCAWLFSSIILLASKPLFKLLKQRGLIAIERLMGMILVMMSVQMFLDGVVHYVQTQSM</sequence>
<comment type="subcellular location">
    <subcellularLocation>
        <location evidence="1 7">Cell membrane</location>
        <topology evidence="1 7">Multi-pass membrane protein</topology>
    </subcellularLocation>
</comment>
<feature type="transmembrane region" description="Helical" evidence="7">
    <location>
        <begin position="136"/>
        <end position="153"/>
    </location>
</feature>
<name>A0AA37SEB3_9GAMM</name>
<keyword evidence="5 7" id="KW-1133">Transmembrane helix</keyword>
<keyword evidence="6 7" id="KW-0472">Membrane</keyword>
<dbReference type="PANTHER" id="PTHR33508:SF10">
    <property type="entry name" value="UPF0056 INNER MEMBRANE PROTEIN YHGN"/>
    <property type="match status" value="1"/>
</dbReference>
<feature type="transmembrane region" description="Helical" evidence="7">
    <location>
        <begin position="174"/>
        <end position="193"/>
    </location>
</feature>
<dbReference type="NCBIfam" id="TIGR00427">
    <property type="entry name" value="NAAT family transporter"/>
    <property type="match status" value="1"/>
</dbReference>
<evidence type="ECO:0000256" key="2">
    <source>
        <dbReference type="ARBA" id="ARBA00009784"/>
    </source>
</evidence>
<evidence type="ECO:0000256" key="4">
    <source>
        <dbReference type="ARBA" id="ARBA00022692"/>
    </source>
</evidence>
<evidence type="ECO:0000256" key="1">
    <source>
        <dbReference type="ARBA" id="ARBA00004651"/>
    </source>
</evidence>
<accession>A0AA37SEB3</accession>
<evidence type="ECO:0000256" key="7">
    <source>
        <dbReference type="RuleBase" id="RU362048"/>
    </source>
</evidence>
<organism evidence="8 9">
    <name type="scientific">Litoribrevibacter albus</name>
    <dbReference type="NCBI Taxonomy" id="1473156"/>
    <lineage>
        <taxon>Bacteria</taxon>
        <taxon>Pseudomonadati</taxon>
        <taxon>Pseudomonadota</taxon>
        <taxon>Gammaproteobacteria</taxon>
        <taxon>Oceanospirillales</taxon>
        <taxon>Oceanospirillaceae</taxon>
        <taxon>Litoribrevibacter</taxon>
    </lineage>
</organism>
<comment type="caution">
    <text evidence="8">The sequence shown here is derived from an EMBL/GenBank/DDBJ whole genome shotgun (WGS) entry which is preliminary data.</text>
</comment>
<dbReference type="PANTHER" id="PTHR33508">
    <property type="entry name" value="UPF0056 MEMBRANE PROTEIN YHCE"/>
    <property type="match status" value="1"/>
</dbReference>
<dbReference type="GO" id="GO:0005886">
    <property type="term" value="C:plasma membrane"/>
    <property type="evidence" value="ECO:0007669"/>
    <property type="project" value="UniProtKB-SubCell"/>
</dbReference>
<keyword evidence="4 7" id="KW-0812">Transmembrane</keyword>
<reference evidence="8" key="2">
    <citation type="submission" date="2023-01" db="EMBL/GenBank/DDBJ databases">
        <title>Draft genome sequence of Litoribrevibacter albus strain NBRC 110071.</title>
        <authorList>
            <person name="Sun Q."/>
            <person name="Mori K."/>
        </authorList>
    </citation>
    <scope>NUCLEOTIDE SEQUENCE</scope>
    <source>
        <strain evidence="8">NBRC 110071</strain>
    </source>
</reference>
<evidence type="ECO:0000256" key="3">
    <source>
        <dbReference type="ARBA" id="ARBA00022475"/>
    </source>
</evidence>
<keyword evidence="9" id="KW-1185">Reference proteome</keyword>
<evidence type="ECO:0000313" key="9">
    <source>
        <dbReference type="Proteomes" id="UP001161389"/>
    </source>
</evidence>
<reference evidence="8" key="1">
    <citation type="journal article" date="2014" name="Int. J. Syst. Evol. Microbiol.">
        <title>Complete genome sequence of Corynebacterium casei LMG S-19264T (=DSM 44701T), isolated from a smear-ripened cheese.</title>
        <authorList>
            <consortium name="US DOE Joint Genome Institute (JGI-PGF)"/>
            <person name="Walter F."/>
            <person name="Albersmeier A."/>
            <person name="Kalinowski J."/>
            <person name="Ruckert C."/>
        </authorList>
    </citation>
    <scope>NUCLEOTIDE SEQUENCE</scope>
    <source>
        <strain evidence="8">NBRC 110071</strain>
    </source>
</reference>
<feature type="transmembrane region" description="Helical" evidence="7">
    <location>
        <begin position="43"/>
        <end position="64"/>
    </location>
</feature>
<feature type="transmembrane region" description="Helical" evidence="7">
    <location>
        <begin position="104"/>
        <end position="124"/>
    </location>
</feature>
<evidence type="ECO:0000256" key="6">
    <source>
        <dbReference type="ARBA" id="ARBA00023136"/>
    </source>
</evidence>
<dbReference type="RefSeq" id="WP_284383239.1">
    <property type="nucleotide sequence ID" value="NZ_BSNM01000016.1"/>
</dbReference>
<evidence type="ECO:0000313" key="8">
    <source>
        <dbReference type="EMBL" id="GLQ33033.1"/>
    </source>
</evidence>
<dbReference type="Proteomes" id="UP001161389">
    <property type="component" value="Unassembled WGS sequence"/>
</dbReference>
<protein>
    <recommendedName>
        <fullName evidence="7">UPF0056 membrane protein</fullName>
    </recommendedName>
</protein>